<evidence type="ECO:0000313" key="6">
    <source>
        <dbReference type="RefSeq" id="XP_002731964.2"/>
    </source>
</evidence>
<feature type="domain" description="Ig-like" evidence="4">
    <location>
        <begin position="22"/>
        <end position="120"/>
    </location>
</feature>
<dbReference type="RefSeq" id="XP_002731964.2">
    <property type="nucleotide sequence ID" value="XM_002731918.2"/>
</dbReference>
<dbReference type="InterPro" id="IPR003598">
    <property type="entry name" value="Ig_sub2"/>
</dbReference>
<evidence type="ECO:0000313" key="5">
    <source>
        <dbReference type="Proteomes" id="UP000694865"/>
    </source>
</evidence>
<dbReference type="SMART" id="SM00408">
    <property type="entry name" value="IGc2"/>
    <property type="match status" value="2"/>
</dbReference>
<keyword evidence="5" id="KW-1185">Reference proteome</keyword>
<dbReference type="SUPFAM" id="SSF48726">
    <property type="entry name" value="Immunoglobulin"/>
    <property type="match status" value="3"/>
</dbReference>
<dbReference type="PROSITE" id="PS50835">
    <property type="entry name" value="IG_LIKE"/>
    <property type="match status" value="3"/>
</dbReference>
<feature type="domain" description="Ig-like" evidence="4">
    <location>
        <begin position="125"/>
        <end position="223"/>
    </location>
</feature>
<dbReference type="PANTHER" id="PTHR44170:SF6">
    <property type="entry name" value="CONTACTIN"/>
    <property type="match status" value="1"/>
</dbReference>
<dbReference type="InterPro" id="IPR007110">
    <property type="entry name" value="Ig-like_dom"/>
</dbReference>
<keyword evidence="2" id="KW-1015">Disulfide bond</keyword>
<dbReference type="Gene3D" id="2.60.40.10">
    <property type="entry name" value="Immunoglobulins"/>
    <property type="match status" value="3"/>
</dbReference>
<feature type="signal peptide" evidence="3">
    <location>
        <begin position="1"/>
        <end position="20"/>
    </location>
</feature>
<dbReference type="Proteomes" id="UP000694865">
    <property type="component" value="Unplaced"/>
</dbReference>
<dbReference type="GeneID" id="100378358"/>
<dbReference type="InterPro" id="IPR013783">
    <property type="entry name" value="Ig-like_fold"/>
</dbReference>
<evidence type="ECO:0000256" key="1">
    <source>
        <dbReference type="ARBA" id="ARBA00022737"/>
    </source>
</evidence>
<dbReference type="InterPro" id="IPR036179">
    <property type="entry name" value="Ig-like_dom_sf"/>
</dbReference>
<evidence type="ECO:0000259" key="4">
    <source>
        <dbReference type="PROSITE" id="PS50835"/>
    </source>
</evidence>
<feature type="chain" id="PRO_5045232914" evidence="3">
    <location>
        <begin position="21"/>
        <end position="399"/>
    </location>
</feature>
<keyword evidence="3" id="KW-0732">Signal</keyword>
<protein>
    <submittedName>
        <fullName evidence="6">Uncharacterized protein LOC100378358</fullName>
    </submittedName>
</protein>
<accession>A0ABM0GKL7</accession>
<keyword evidence="1" id="KW-0677">Repeat</keyword>
<dbReference type="InterPro" id="IPR003599">
    <property type="entry name" value="Ig_sub"/>
</dbReference>
<evidence type="ECO:0000256" key="3">
    <source>
        <dbReference type="SAM" id="SignalP"/>
    </source>
</evidence>
<evidence type="ECO:0000256" key="2">
    <source>
        <dbReference type="ARBA" id="ARBA00023157"/>
    </source>
</evidence>
<proteinExistence type="predicted"/>
<feature type="domain" description="Ig-like" evidence="4">
    <location>
        <begin position="224"/>
        <end position="333"/>
    </location>
</feature>
<reference evidence="6" key="1">
    <citation type="submission" date="2025-08" db="UniProtKB">
        <authorList>
            <consortium name="RefSeq"/>
        </authorList>
    </citation>
    <scope>IDENTIFICATION</scope>
    <source>
        <tissue evidence="6">Testes</tissue>
    </source>
</reference>
<organism evidence="5 6">
    <name type="scientific">Saccoglossus kowalevskii</name>
    <name type="common">Acorn worm</name>
    <dbReference type="NCBI Taxonomy" id="10224"/>
    <lineage>
        <taxon>Eukaryota</taxon>
        <taxon>Metazoa</taxon>
        <taxon>Hemichordata</taxon>
        <taxon>Enteropneusta</taxon>
        <taxon>Harrimaniidae</taxon>
        <taxon>Saccoglossus</taxon>
    </lineage>
</organism>
<sequence>MVSYGVVLCVAVGIGMVTQARTVVTIYPHSAVVPVGSRFEFECISNPQSPSIRWHLQQEVHTRITLDNSLEYLEIVTHSPPRDPPVTISALKIDHVESVRDSGSYICSDVSGSSFTALLTVHDRPYLRMTTYPENPMIAVGTASNITLYCDANGEDVKWRKNGVDIDGSGELDLDGDNDEDVHLQANNTLMITGSDVTDAGLYGCYIEYVVDDVQLEENRTVDIQVRLQVIGPNSTVYAMPGQTVSLQCTVYSIHQSSDHLVWVYENTGETVATIYPTGHIATAEGYGLDTTKPNRYDLIIYDVDSKNKNGDYDCYLSQNVDPDGKVGTVTITKTNYGLRQQNKKEDNMPRDVEMAPDITSITRIRMDTRKQDACKTTVSDLDVCRVYKTPSRSISSPY</sequence>
<name>A0ABM0GKL7_SACKO</name>
<gene>
    <name evidence="6" type="primary">LOC100378358</name>
</gene>
<dbReference type="PANTHER" id="PTHR44170">
    <property type="entry name" value="PROTEIN SIDEKICK"/>
    <property type="match status" value="1"/>
</dbReference>
<dbReference type="SMART" id="SM00409">
    <property type="entry name" value="IG"/>
    <property type="match status" value="3"/>
</dbReference>